<dbReference type="HOGENOM" id="CLU_1815774_0_0_1"/>
<sequence length="142" mass="15844">MKNWMNIRSRTHPNNRIPDYVMCNNPRQGGGSAILYRGDAVFAALRLARDVFAAHGLIGDRSAYPAYGDKSFPRQVWPAYYGLRRVPVGDGSWADAVYEVPLTARGWGEGQPPGNDRVLLDASLNYLAVTTDRGEYEVNVRQ</sequence>
<dbReference type="Proteomes" id="UP000012174">
    <property type="component" value="Unassembled WGS sequence"/>
</dbReference>
<keyword evidence="2" id="KW-1185">Reference proteome</keyword>
<dbReference type="AlphaFoldDB" id="M7TDS4"/>
<dbReference type="KEGG" id="ela:UCREL1_4941"/>
<protein>
    <submittedName>
        <fullName evidence="1">Uncharacterized protein</fullName>
    </submittedName>
</protein>
<organism evidence="1 2">
    <name type="scientific">Eutypa lata (strain UCR-EL1)</name>
    <name type="common">Grapevine dieback disease fungus</name>
    <name type="synonym">Eutypa armeniacae</name>
    <dbReference type="NCBI Taxonomy" id="1287681"/>
    <lineage>
        <taxon>Eukaryota</taxon>
        <taxon>Fungi</taxon>
        <taxon>Dikarya</taxon>
        <taxon>Ascomycota</taxon>
        <taxon>Pezizomycotina</taxon>
        <taxon>Sordariomycetes</taxon>
        <taxon>Xylariomycetidae</taxon>
        <taxon>Xylariales</taxon>
        <taxon>Diatrypaceae</taxon>
        <taxon>Eutypa</taxon>
    </lineage>
</organism>
<reference evidence="2" key="1">
    <citation type="journal article" date="2013" name="Genome Announc.">
        <title>Draft genome sequence of the grapevine dieback fungus Eutypa lata UCR-EL1.</title>
        <authorList>
            <person name="Blanco-Ulate B."/>
            <person name="Rolshausen P.E."/>
            <person name="Cantu D."/>
        </authorList>
    </citation>
    <scope>NUCLEOTIDE SEQUENCE [LARGE SCALE GENOMIC DNA]</scope>
    <source>
        <strain evidence="2">UCR-EL1</strain>
    </source>
</reference>
<evidence type="ECO:0000313" key="2">
    <source>
        <dbReference type="Proteomes" id="UP000012174"/>
    </source>
</evidence>
<dbReference type="EMBL" id="KB706312">
    <property type="protein sequence ID" value="EMR68051.1"/>
    <property type="molecule type" value="Genomic_DNA"/>
</dbReference>
<accession>M7TDS4</accession>
<proteinExistence type="predicted"/>
<gene>
    <name evidence="1" type="ORF">UCREL1_4941</name>
</gene>
<evidence type="ECO:0000313" key="1">
    <source>
        <dbReference type="EMBL" id="EMR68051.1"/>
    </source>
</evidence>
<name>M7TDS4_EUTLA</name>